<name>A0A2H3B6K9_9AGAR</name>
<sequence length="152" mass="17044">MFSLTYDSLSTDQCSKTKTTWFDAGTERFKGPSIHFPSTATNLSPPGPPLLPIKSLSIHFPNPREASKGYHASGSLELNSPRFQRRLSRPQARPHDHFYDLKVASVRIARDTGIVRSHLLSLCIQDSALCDDRRQYFPQGLGRMAASRRVSD</sequence>
<gene>
    <name evidence="1" type="ORF">ARMSODRAFT_351205</name>
</gene>
<accession>A0A2H3B6K9</accession>
<keyword evidence="2" id="KW-1185">Reference proteome</keyword>
<reference evidence="2" key="1">
    <citation type="journal article" date="2017" name="Nat. Ecol. Evol.">
        <title>Genome expansion and lineage-specific genetic innovations in the forest pathogenic fungi Armillaria.</title>
        <authorList>
            <person name="Sipos G."/>
            <person name="Prasanna A.N."/>
            <person name="Walter M.C."/>
            <person name="O'Connor E."/>
            <person name="Balint B."/>
            <person name="Krizsan K."/>
            <person name="Kiss B."/>
            <person name="Hess J."/>
            <person name="Varga T."/>
            <person name="Slot J."/>
            <person name="Riley R."/>
            <person name="Boka B."/>
            <person name="Rigling D."/>
            <person name="Barry K."/>
            <person name="Lee J."/>
            <person name="Mihaltcheva S."/>
            <person name="LaButti K."/>
            <person name="Lipzen A."/>
            <person name="Waldron R."/>
            <person name="Moloney N.M."/>
            <person name="Sperisen C."/>
            <person name="Kredics L."/>
            <person name="Vagvoelgyi C."/>
            <person name="Patrignani A."/>
            <person name="Fitzpatrick D."/>
            <person name="Nagy I."/>
            <person name="Doyle S."/>
            <person name="Anderson J.B."/>
            <person name="Grigoriev I.V."/>
            <person name="Gueldener U."/>
            <person name="Muensterkoetter M."/>
            <person name="Nagy L.G."/>
        </authorList>
    </citation>
    <scope>NUCLEOTIDE SEQUENCE [LARGE SCALE GENOMIC DNA]</scope>
    <source>
        <strain evidence="2">28-4</strain>
    </source>
</reference>
<dbReference type="EMBL" id="KZ293440">
    <property type="protein sequence ID" value="PBK66549.1"/>
    <property type="molecule type" value="Genomic_DNA"/>
</dbReference>
<proteinExistence type="predicted"/>
<protein>
    <submittedName>
        <fullName evidence="1">Uncharacterized protein</fullName>
    </submittedName>
</protein>
<dbReference type="AlphaFoldDB" id="A0A2H3B6K9"/>
<organism evidence="1 2">
    <name type="scientific">Armillaria solidipes</name>
    <dbReference type="NCBI Taxonomy" id="1076256"/>
    <lineage>
        <taxon>Eukaryota</taxon>
        <taxon>Fungi</taxon>
        <taxon>Dikarya</taxon>
        <taxon>Basidiomycota</taxon>
        <taxon>Agaricomycotina</taxon>
        <taxon>Agaricomycetes</taxon>
        <taxon>Agaricomycetidae</taxon>
        <taxon>Agaricales</taxon>
        <taxon>Marasmiineae</taxon>
        <taxon>Physalacriaceae</taxon>
        <taxon>Armillaria</taxon>
    </lineage>
</organism>
<dbReference type="Proteomes" id="UP000218334">
    <property type="component" value="Unassembled WGS sequence"/>
</dbReference>
<evidence type="ECO:0000313" key="1">
    <source>
        <dbReference type="EMBL" id="PBK66549.1"/>
    </source>
</evidence>
<evidence type="ECO:0000313" key="2">
    <source>
        <dbReference type="Proteomes" id="UP000218334"/>
    </source>
</evidence>